<comment type="caution">
    <text evidence="2">The sequence shown here is derived from an EMBL/GenBank/DDBJ whole genome shotgun (WGS) entry which is preliminary data.</text>
</comment>
<dbReference type="InterPro" id="IPR036637">
    <property type="entry name" value="Phosphohistidine_dom_sf"/>
</dbReference>
<organism evidence="2 3">
    <name type="scientific">Phytophthora rubi</name>
    <dbReference type="NCBI Taxonomy" id="129364"/>
    <lineage>
        <taxon>Eukaryota</taxon>
        <taxon>Sar</taxon>
        <taxon>Stramenopiles</taxon>
        <taxon>Oomycota</taxon>
        <taxon>Peronosporomycetes</taxon>
        <taxon>Peronosporales</taxon>
        <taxon>Peronosporaceae</taxon>
        <taxon>Phytophthora</taxon>
    </lineage>
</organism>
<gene>
    <name evidence="2" type="ORF">PR001_g31191</name>
</gene>
<dbReference type="Proteomes" id="UP000429607">
    <property type="component" value="Unassembled WGS sequence"/>
</dbReference>
<proteinExistence type="predicted"/>
<feature type="domain" description="PEP-utilising enzyme mobile" evidence="1">
    <location>
        <begin position="6"/>
        <end position="61"/>
    </location>
</feature>
<evidence type="ECO:0000313" key="3">
    <source>
        <dbReference type="Proteomes" id="UP000429607"/>
    </source>
</evidence>
<dbReference type="Gene3D" id="3.50.30.10">
    <property type="entry name" value="Phosphohistidine domain"/>
    <property type="match status" value="1"/>
</dbReference>
<sequence length="98" mass="10429">MGNFESSPEDVSGMHAAEGILTSRGDLASRAVMVARDWGKSYVCGCSTLSIDANSKLMRVHTTSGTEVVLRDGDYIGFICVNGTTGEAVKARSCRRLP</sequence>
<evidence type="ECO:0000259" key="1">
    <source>
        <dbReference type="Pfam" id="PF00391"/>
    </source>
</evidence>
<accession>A0A6A3GNI6</accession>
<dbReference type="PANTHER" id="PTHR22931:SF9">
    <property type="entry name" value="PYRUVATE, PHOSPHATE DIKINASE 1, CHLOROPLASTIC"/>
    <property type="match status" value="1"/>
</dbReference>
<dbReference type="PANTHER" id="PTHR22931">
    <property type="entry name" value="PHOSPHOENOLPYRUVATE DIKINASE-RELATED"/>
    <property type="match status" value="1"/>
</dbReference>
<dbReference type="InterPro" id="IPR010121">
    <property type="entry name" value="Pyruvate_phosphate_dikinase"/>
</dbReference>
<evidence type="ECO:0000313" key="2">
    <source>
        <dbReference type="EMBL" id="KAE8957976.1"/>
    </source>
</evidence>
<name>A0A6A3GNI6_9STRA</name>
<dbReference type="Pfam" id="PF00391">
    <property type="entry name" value="PEP-utilizers"/>
    <property type="match status" value="1"/>
</dbReference>
<dbReference type="SUPFAM" id="SSF52009">
    <property type="entry name" value="Phosphohistidine domain"/>
    <property type="match status" value="1"/>
</dbReference>
<dbReference type="EMBL" id="QXFV01007788">
    <property type="protein sequence ID" value="KAE8957976.1"/>
    <property type="molecule type" value="Genomic_DNA"/>
</dbReference>
<protein>
    <recommendedName>
        <fullName evidence="1">PEP-utilising enzyme mobile domain-containing protein</fullName>
    </recommendedName>
</protein>
<dbReference type="AlphaFoldDB" id="A0A6A3GNI6"/>
<dbReference type="InterPro" id="IPR008279">
    <property type="entry name" value="PEP-util_enz_mobile_dom"/>
</dbReference>
<dbReference type="GO" id="GO:0050242">
    <property type="term" value="F:pyruvate, phosphate dikinase activity"/>
    <property type="evidence" value="ECO:0007669"/>
    <property type="project" value="InterPro"/>
</dbReference>
<reference evidence="2 3" key="1">
    <citation type="submission" date="2018-09" db="EMBL/GenBank/DDBJ databases">
        <title>Genomic investigation of the strawberry pathogen Phytophthora fragariae indicates pathogenicity is determined by transcriptional variation in three key races.</title>
        <authorList>
            <person name="Adams T.M."/>
            <person name="Armitage A.D."/>
            <person name="Sobczyk M.K."/>
            <person name="Bates H.J."/>
            <person name="Dunwell J.M."/>
            <person name="Nellist C.F."/>
            <person name="Harrison R.J."/>
        </authorList>
    </citation>
    <scope>NUCLEOTIDE SEQUENCE [LARGE SCALE GENOMIC DNA]</scope>
    <source>
        <strain evidence="2 3">SCRP249</strain>
    </source>
</reference>